<dbReference type="PANTHER" id="PTHR12161">
    <property type="entry name" value="IST1 FAMILY MEMBER"/>
    <property type="match status" value="1"/>
</dbReference>
<dbReference type="AlphaFoldDB" id="A0A1Y5I6B7"/>
<dbReference type="InterPro" id="IPR005061">
    <property type="entry name" value="Ist1"/>
</dbReference>
<feature type="compositionally biased region" description="Low complexity" evidence="2">
    <location>
        <begin position="314"/>
        <end position="326"/>
    </location>
</feature>
<gene>
    <name evidence="3" type="ORF">BE221DRAFT_193860</name>
</gene>
<dbReference type="Pfam" id="PF03398">
    <property type="entry name" value="Ist1"/>
    <property type="match status" value="1"/>
</dbReference>
<evidence type="ECO:0000256" key="1">
    <source>
        <dbReference type="ARBA" id="ARBA00005536"/>
    </source>
</evidence>
<sequence>MSALFDALKSTLGIGYDEKKTKTLLRLCAGRLKLIKNKRTSARMTLEREVVDVLERNNGRASRDTASVRAESVCREERALRAYEILELALETLLARLHVVATSSAVPDELREPIATIIFASKKAKAELPELDGLKKQLGRRYGREYVAACEGDSTARACGAHVVVMECLKVRTVDSETVERKLEEIARDHGVELEPAMPTAIPVSSVPAVAMETKESVEAMTSSYEYGTAQEAAHAAEAAAKRAQHASEAAAALAGLEATSSSTRDMKDASDADIDAVIGEVLAMSDELPDPSASAPPPGVGGAPNAHTKFDNPKSYPKPKSSSPSDDQDDTDDLAQRLAALKKS</sequence>
<dbReference type="Proteomes" id="UP000195557">
    <property type="component" value="Unassembled WGS sequence"/>
</dbReference>
<evidence type="ECO:0000313" key="3">
    <source>
        <dbReference type="EMBL" id="OUS43764.1"/>
    </source>
</evidence>
<dbReference type="GO" id="GO:0015031">
    <property type="term" value="P:protein transport"/>
    <property type="evidence" value="ECO:0007669"/>
    <property type="project" value="InterPro"/>
</dbReference>
<dbReference type="InterPro" id="IPR042277">
    <property type="entry name" value="IST1-like"/>
</dbReference>
<name>A0A1Y5I6B7_OSTTA</name>
<dbReference type="Gene3D" id="1.20.1260.60">
    <property type="entry name" value="Vacuolar protein sorting-associated protein Ist1"/>
    <property type="match status" value="1"/>
</dbReference>
<dbReference type="PANTHER" id="PTHR12161:SF5">
    <property type="entry name" value="IST1 HOMOLOG"/>
    <property type="match status" value="1"/>
</dbReference>
<evidence type="ECO:0000256" key="2">
    <source>
        <dbReference type="SAM" id="MobiDB-lite"/>
    </source>
</evidence>
<protein>
    <submittedName>
        <fullName evidence="3">Regulator of Vps4 activity in the MVB pathway-domain-containing protein</fullName>
    </submittedName>
</protein>
<dbReference type="EMBL" id="KZ155826">
    <property type="protein sequence ID" value="OUS43764.1"/>
    <property type="molecule type" value="Genomic_DNA"/>
</dbReference>
<dbReference type="eggNOG" id="KOG2027">
    <property type="taxonomic scope" value="Eukaryota"/>
</dbReference>
<accession>A0A1Y5I6B7</accession>
<reference evidence="3" key="1">
    <citation type="submission" date="2017-04" db="EMBL/GenBank/DDBJ databases">
        <title>Population genomics of picophytoplankton unveils novel chromosome hypervariability.</title>
        <authorList>
            <consortium name="DOE Joint Genome Institute"/>
            <person name="Blanc-Mathieu R."/>
            <person name="Krasovec M."/>
            <person name="Hebrard M."/>
            <person name="Yau S."/>
            <person name="Desgranges E."/>
            <person name="Martin J."/>
            <person name="Schackwitz W."/>
            <person name="Kuo A."/>
            <person name="Salin G."/>
            <person name="Donnadieu C."/>
            <person name="Desdevises Y."/>
            <person name="Sanchez-Ferandin S."/>
            <person name="Moreau H."/>
            <person name="Rivals E."/>
            <person name="Grigoriev I.V."/>
            <person name="Grimsley N."/>
            <person name="Eyre-Walker A."/>
            <person name="Piganeau G."/>
        </authorList>
    </citation>
    <scope>NUCLEOTIDE SEQUENCE [LARGE SCALE GENOMIC DNA]</scope>
    <source>
        <strain evidence="3">RCC 1115</strain>
    </source>
</reference>
<organism evidence="3">
    <name type="scientific">Ostreococcus tauri</name>
    <name type="common">Marine green alga</name>
    <dbReference type="NCBI Taxonomy" id="70448"/>
    <lineage>
        <taxon>Eukaryota</taxon>
        <taxon>Viridiplantae</taxon>
        <taxon>Chlorophyta</taxon>
        <taxon>Mamiellophyceae</taxon>
        <taxon>Mamiellales</taxon>
        <taxon>Bathycoccaceae</taxon>
        <taxon>Ostreococcus</taxon>
    </lineage>
</organism>
<comment type="similarity">
    <text evidence="1">Belongs to the IST1 family.</text>
</comment>
<proteinExistence type="inferred from homology"/>
<feature type="region of interest" description="Disordered" evidence="2">
    <location>
        <begin position="288"/>
        <end position="345"/>
    </location>
</feature>